<name>A0A9J6GYT8_HAELO</name>
<feature type="compositionally biased region" description="Basic and acidic residues" evidence="1">
    <location>
        <begin position="213"/>
        <end position="229"/>
    </location>
</feature>
<evidence type="ECO:0000256" key="2">
    <source>
        <dbReference type="SAM" id="Phobius"/>
    </source>
</evidence>
<feature type="transmembrane region" description="Helical" evidence="2">
    <location>
        <begin position="78"/>
        <end position="105"/>
    </location>
</feature>
<evidence type="ECO:0000313" key="4">
    <source>
        <dbReference type="Proteomes" id="UP000821853"/>
    </source>
</evidence>
<dbReference type="AlphaFoldDB" id="A0A9J6GYT8"/>
<keyword evidence="2" id="KW-0812">Transmembrane</keyword>
<protein>
    <submittedName>
        <fullName evidence="3">Uncharacterized protein</fullName>
    </submittedName>
</protein>
<dbReference type="Proteomes" id="UP000821853">
    <property type="component" value="Chromosome 8"/>
</dbReference>
<evidence type="ECO:0000256" key="1">
    <source>
        <dbReference type="SAM" id="MobiDB-lite"/>
    </source>
</evidence>
<comment type="caution">
    <text evidence="3">The sequence shown here is derived from an EMBL/GenBank/DDBJ whole genome shotgun (WGS) entry which is preliminary data.</text>
</comment>
<sequence>MCVSSSSSSLSLPLGQNRAEANSPCHALNVKDVKERNRVRGPGGSPAAGMMVRDVSQRRVSSSSIKEPNVIYFNIRSVITLVAGITALIIFTVVLFNVVAARFAYPPADSEPQPSPPSTTATANTPSTASSSTRNTLPPAAAPVLPAAAKLRKDFSEKGSHKKHQKGNEAAPHYRRPPRHNEYPDENDASEPMQADAPMRQDSPDSALVDNYETWRDIMPEDSGPERRPAVANVCCRSAGG</sequence>
<organism evidence="3 4">
    <name type="scientific">Haemaphysalis longicornis</name>
    <name type="common">Bush tick</name>
    <dbReference type="NCBI Taxonomy" id="44386"/>
    <lineage>
        <taxon>Eukaryota</taxon>
        <taxon>Metazoa</taxon>
        <taxon>Ecdysozoa</taxon>
        <taxon>Arthropoda</taxon>
        <taxon>Chelicerata</taxon>
        <taxon>Arachnida</taxon>
        <taxon>Acari</taxon>
        <taxon>Parasitiformes</taxon>
        <taxon>Ixodida</taxon>
        <taxon>Ixodoidea</taxon>
        <taxon>Ixodidae</taxon>
        <taxon>Haemaphysalinae</taxon>
        <taxon>Haemaphysalis</taxon>
    </lineage>
</organism>
<proteinExistence type="predicted"/>
<feature type="region of interest" description="Disordered" evidence="1">
    <location>
        <begin position="154"/>
        <end position="241"/>
    </location>
</feature>
<keyword evidence="2" id="KW-1133">Transmembrane helix</keyword>
<keyword evidence="2" id="KW-0472">Membrane</keyword>
<gene>
    <name evidence="3" type="ORF">HPB48_020374</name>
</gene>
<feature type="region of interest" description="Disordered" evidence="1">
    <location>
        <begin position="107"/>
        <end position="140"/>
    </location>
</feature>
<accession>A0A9J6GYT8</accession>
<dbReference type="VEuPathDB" id="VectorBase:HLOH_052657"/>
<dbReference type="EMBL" id="JABSTR010000010">
    <property type="protein sequence ID" value="KAH9380594.1"/>
    <property type="molecule type" value="Genomic_DNA"/>
</dbReference>
<keyword evidence="4" id="KW-1185">Reference proteome</keyword>
<evidence type="ECO:0000313" key="3">
    <source>
        <dbReference type="EMBL" id="KAH9380594.1"/>
    </source>
</evidence>
<reference evidence="3 4" key="1">
    <citation type="journal article" date="2020" name="Cell">
        <title>Large-Scale Comparative Analyses of Tick Genomes Elucidate Their Genetic Diversity and Vector Capacities.</title>
        <authorList>
            <consortium name="Tick Genome and Microbiome Consortium (TIGMIC)"/>
            <person name="Jia N."/>
            <person name="Wang J."/>
            <person name="Shi W."/>
            <person name="Du L."/>
            <person name="Sun Y."/>
            <person name="Zhan W."/>
            <person name="Jiang J.F."/>
            <person name="Wang Q."/>
            <person name="Zhang B."/>
            <person name="Ji P."/>
            <person name="Bell-Sakyi L."/>
            <person name="Cui X.M."/>
            <person name="Yuan T.T."/>
            <person name="Jiang B.G."/>
            <person name="Yang W.F."/>
            <person name="Lam T.T."/>
            <person name="Chang Q.C."/>
            <person name="Ding S.J."/>
            <person name="Wang X.J."/>
            <person name="Zhu J.G."/>
            <person name="Ruan X.D."/>
            <person name="Zhao L."/>
            <person name="Wei J.T."/>
            <person name="Ye R.Z."/>
            <person name="Que T.C."/>
            <person name="Du C.H."/>
            <person name="Zhou Y.H."/>
            <person name="Cheng J.X."/>
            <person name="Dai P.F."/>
            <person name="Guo W.B."/>
            <person name="Han X.H."/>
            <person name="Huang E.J."/>
            <person name="Li L.F."/>
            <person name="Wei W."/>
            <person name="Gao Y.C."/>
            <person name="Liu J.Z."/>
            <person name="Shao H.Z."/>
            <person name="Wang X."/>
            <person name="Wang C.C."/>
            <person name="Yang T.C."/>
            <person name="Huo Q.B."/>
            <person name="Li W."/>
            <person name="Chen H.Y."/>
            <person name="Chen S.E."/>
            <person name="Zhou L.G."/>
            <person name="Ni X.B."/>
            <person name="Tian J.H."/>
            <person name="Sheng Y."/>
            <person name="Liu T."/>
            <person name="Pan Y.S."/>
            <person name="Xia L.Y."/>
            <person name="Li J."/>
            <person name="Zhao F."/>
            <person name="Cao W.C."/>
        </authorList>
    </citation>
    <scope>NUCLEOTIDE SEQUENCE [LARGE SCALE GENOMIC DNA]</scope>
    <source>
        <strain evidence="3">HaeL-2018</strain>
    </source>
</reference>